<keyword evidence="7" id="KW-1185">Reference proteome</keyword>
<reference evidence="6 7" key="1">
    <citation type="submission" date="2019-11" db="EMBL/GenBank/DDBJ databases">
        <authorList>
            <person name="Li J."/>
        </authorList>
    </citation>
    <scope>NUCLEOTIDE SEQUENCE [LARGE SCALE GENOMIC DNA]</scope>
    <source>
        <strain evidence="6 7">J4</strain>
    </source>
</reference>
<evidence type="ECO:0000313" key="7">
    <source>
        <dbReference type="Proteomes" id="UP000480185"/>
    </source>
</evidence>
<gene>
    <name evidence="6" type="ORF">GH754_15445</name>
</gene>
<evidence type="ECO:0000256" key="2">
    <source>
        <dbReference type="ARBA" id="ARBA00022692"/>
    </source>
</evidence>
<evidence type="ECO:0000256" key="1">
    <source>
        <dbReference type="ARBA" id="ARBA00022475"/>
    </source>
</evidence>
<feature type="transmembrane region" description="Helical" evidence="5">
    <location>
        <begin position="7"/>
        <end position="32"/>
    </location>
</feature>
<comment type="subcellular location">
    <subcellularLocation>
        <location evidence="5">Cell membrane</location>
        <topology evidence="5">Multi-pass membrane protein</topology>
    </subcellularLocation>
</comment>
<dbReference type="HAMAP" id="MF_01874">
    <property type="entry name" value="UPF0756"/>
    <property type="match status" value="1"/>
</dbReference>
<accession>A0A6G1X9Y1</accession>
<feature type="transmembrane region" description="Helical" evidence="5">
    <location>
        <begin position="113"/>
        <end position="146"/>
    </location>
</feature>
<sequence length="157" mass="16751">MFAQSTIFLFILLLLGFIAKNQAIMIAVYILLGIKLFQIEDKVLPYLQAKGISLGVIVITIAVLAPIASGEIGFKELLESIKSYYAWICLAAGMFIAYVARDGLSLLASDPHLTTALVIGTIIGVVVLNGVAVGPLIGAGIAYLLIKAADFFLQFFA</sequence>
<dbReference type="Pfam" id="PF04284">
    <property type="entry name" value="DUF441"/>
    <property type="match status" value="1"/>
</dbReference>
<dbReference type="AlphaFoldDB" id="A0A6G1X9Y1"/>
<dbReference type="InterPro" id="IPR007382">
    <property type="entry name" value="UPF0756_TM"/>
</dbReference>
<evidence type="ECO:0000256" key="4">
    <source>
        <dbReference type="ARBA" id="ARBA00023136"/>
    </source>
</evidence>
<evidence type="ECO:0000313" key="6">
    <source>
        <dbReference type="EMBL" id="MRG87680.1"/>
    </source>
</evidence>
<dbReference type="OrthoDB" id="80306at2"/>
<dbReference type="PANTHER" id="PTHR38452">
    <property type="entry name" value="UPF0756 MEMBRANE PROTEIN YEAL"/>
    <property type="match status" value="1"/>
</dbReference>
<dbReference type="EMBL" id="WJNH01000011">
    <property type="protein sequence ID" value="MRG87680.1"/>
    <property type="molecule type" value="Genomic_DNA"/>
</dbReference>
<keyword evidence="1 5" id="KW-1003">Cell membrane</keyword>
<dbReference type="Proteomes" id="UP000480185">
    <property type="component" value="Unassembled WGS sequence"/>
</dbReference>
<evidence type="ECO:0000256" key="3">
    <source>
        <dbReference type="ARBA" id="ARBA00022989"/>
    </source>
</evidence>
<dbReference type="PANTHER" id="PTHR38452:SF1">
    <property type="entry name" value="UPF0756 MEMBRANE PROTEIN YEAL"/>
    <property type="match status" value="1"/>
</dbReference>
<feature type="transmembrane region" description="Helical" evidence="5">
    <location>
        <begin position="52"/>
        <end position="72"/>
    </location>
</feature>
<keyword evidence="4 5" id="KW-0472">Membrane</keyword>
<comment type="caution">
    <text evidence="6">The sequence shown here is derived from an EMBL/GenBank/DDBJ whole genome shotgun (WGS) entry which is preliminary data.</text>
</comment>
<proteinExistence type="inferred from homology"/>
<keyword evidence="3 5" id="KW-1133">Transmembrane helix</keyword>
<keyword evidence="2 5" id="KW-0812">Transmembrane</keyword>
<protein>
    <recommendedName>
        <fullName evidence="5">UPF0756 membrane protein GH754_15445</fullName>
    </recommendedName>
</protein>
<organism evidence="6 7">
    <name type="scientific">Salinibacillus xinjiangensis</name>
    <dbReference type="NCBI Taxonomy" id="1229268"/>
    <lineage>
        <taxon>Bacteria</taxon>
        <taxon>Bacillati</taxon>
        <taxon>Bacillota</taxon>
        <taxon>Bacilli</taxon>
        <taxon>Bacillales</taxon>
        <taxon>Bacillaceae</taxon>
        <taxon>Salinibacillus</taxon>
    </lineage>
</organism>
<feature type="transmembrane region" description="Helical" evidence="5">
    <location>
        <begin position="84"/>
        <end position="101"/>
    </location>
</feature>
<name>A0A6G1X9Y1_9BACI</name>
<comment type="similarity">
    <text evidence="5">Belongs to the UPF0756 family.</text>
</comment>
<dbReference type="GO" id="GO:0005886">
    <property type="term" value="C:plasma membrane"/>
    <property type="evidence" value="ECO:0007669"/>
    <property type="project" value="UniProtKB-SubCell"/>
</dbReference>
<dbReference type="RefSeq" id="WP_153729572.1">
    <property type="nucleotide sequence ID" value="NZ_WJNH01000011.1"/>
</dbReference>
<evidence type="ECO:0000256" key="5">
    <source>
        <dbReference type="HAMAP-Rule" id="MF_01874"/>
    </source>
</evidence>